<name>A0A0X8H1U1_9FIRM</name>
<dbReference type="NCBIfam" id="TIGR04567">
    <property type="entry name" value="RNAP_delt_lowGC"/>
    <property type="match status" value="1"/>
</dbReference>
<dbReference type="KEGG" id="erl:AOC36_11245"/>
<keyword evidence="4" id="KW-0548">Nucleotidyltransferase</keyword>
<keyword evidence="3" id="KW-0808">Transferase</keyword>
<evidence type="ECO:0000256" key="3">
    <source>
        <dbReference type="ARBA" id="ARBA00022679"/>
    </source>
</evidence>
<keyword evidence="2 8" id="KW-0240">DNA-directed RNA polymerase</keyword>
<proteinExistence type="inferred from homology"/>
<dbReference type="PROSITE" id="PS51913">
    <property type="entry name" value="HTH_HARE"/>
    <property type="match status" value="1"/>
</dbReference>
<dbReference type="STRING" id="1514105.AOC36_11245"/>
<reference evidence="8 9" key="1">
    <citation type="submission" date="2015-10" db="EMBL/GenBank/DDBJ databases">
        <title>Erysipelothrix larvae sp. LV19 isolated from the larval gut of the rhinoceros beetle, Trypoxylus dichotomus.</title>
        <authorList>
            <person name="Lim S."/>
            <person name="Kim B.-C."/>
        </authorList>
    </citation>
    <scope>NUCLEOTIDE SEQUENCE [LARGE SCALE GENOMIC DNA]</scope>
    <source>
        <strain evidence="8 9">LV19</strain>
    </source>
</reference>
<dbReference type="Proteomes" id="UP000063781">
    <property type="component" value="Chromosome"/>
</dbReference>
<keyword evidence="5" id="KW-0804">Transcription</keyword>
<evidence type="ECO:0000313" key="9">
    <source>
        <dbReference type="Proteomes" id="UP000063781"/>
    </source>
</evidence>
<dbReference type="GO" id="GO:0006351">
    <property type="term" value="P:DNA-templated transcription"/>
    <property type="evidence" value="ECO:0007669"/>
    <property type="project" value="InterPro"/>
</dbReference>
<evidence type="ECO:0000256" key="4">
    <source>
        <dbReference type="ARBA" id="ARBA00022695"/>
    </source>
</evidence>
<dbReference type="InterPro" id="IPR007759">
    <property type="entry name" value="Asxl_HARE-HTH"/>
</dbReference>
<evidence type="ECO:0000259" key="7">
    <source>
        <dbReference type="PROSITE" id="PS51913"/>
    </source>
</evidence>
<comment type="similarity">
    <text evidence="1">Belongs to the RpoE family.</text>
</comment>
<keyword evidence="9" id="KW-1185">Reference proteome</keyword>
<dbReference type="GO" id="GO:0006355">
    <property type="term" value="P:regulation of DNA-templated transcription"/>
    <property type="evidence" value="ECO:0007669"/>
    <property type="project" value="InterPro"/>
</dbReference>
<dbReference type="GO" id="GO:0016779">
    <property type="term" value="F:nucleotidyltransferase activity"/>
    <property type="evidence" value="ECO:0007669"/>
    <property type="project" value="UniProtKB-KW"/>
</dbReference>
<evidence type="ECO:0000256" key="1">
    <source>
        <dbReference type="ARBA" id="ARBA00009828"/>
    </source>
</evidence>
<dbReference type="EMBL" id="CP013213">
    <property type="protein sequence ID" value="AMC94525.1"/>
    <property type="molecule type" value="Genomic_DNA"/>
</dbReference>
<dbReference type="AlphaFoldDB" id="A0A0X8H1U1"/>
<evidence type="ECO:0000313" key="8">
    <source>
        <dbReference type="EMBL" id="AMC94525.1"/>
    </source>
</evidence>
<evidence type="ECO:0000256" key="2">
    <source>
        <dbReference type="ARBA" id="ARBA00022478"/>
    </source>
</evidence>
<dbReference type="Gene3D" id="1.10.10.1250">
    <property type="entry name" value="RNA polymerase, subunit delta, N-terminal domain"/>
    <property type="match status" value="1"/>
</dbReference>
<dbReference type="OrthoDB" id="401223at2"/>
<organism evidence="8 9">
    <name type="scientific">Erysipelothrix larvae</name>
    <dbReference type="NCBI Taxonomy" id="1514105"/>
    <lineage>
        <taxon>Bacteria</taxon>
        <taxon>Bacillati</taxon>
        <taxon>Bacillota</taxon>
        <taxon>Erysipelotrichia</taxon>
        <taxon>Erysipelotrichales</taxon>
        <taxon>Erysipelotrichaceae</taxon>
        <taxon>Erysipelothrix</taxon>
    </lineage>
</organism>
<accession>A0A0X8H1U1</accession>
<evidence type="ECO:0000256" key="5">
    <source>
        <dbReference type="ARBA" id="ARBA00023163"/>
    </source>
</evidence>
<dbReference type="GO" id="GO:0000428">
    <property type="term" value="C:DNA-directed RNA polymerase complex"/>
    <property type="evidence" value="ECO:0007669"/>
    <property type="project" value="UniProtKB-KW"/>
</dbReference>
<evidence type="ECO:0000256" key="6">
    <source>
        <dbReference type="ARBA" id="ARBA00031937"/>
    </source>
</evidence>
<sequence length="105" mass="12510">MAGNSLSDVAYRSLKRKRKQVVFNKLWKEVCDDVGYTDEMAKKKIASFYNALMLDSRFISLEGNQWDLRERYAEDTLKIDPELTEAYEDYEEFEEEEFEEEEGEI</sequence>
<gene>
    <name evidence="8" type="ORF">AOC36_11245</name>
</gene>
<dbReference type="InterPro" id="IPR029757">
    <property type="entry name" value="RpoE"/>
</dbReference>
<protein>
    <recommendedName>
        <fullName evidence="6">RNAP delta factor</fullName>
    </recommendedName>
</protein>
<dbReference type="RefSeq" id="WP_067634356.1">
    <property type="nucleotide sequence ID" value="NZ_CP013213.1"/>
</dbReference>
<dbReference type="InterPro" id="IPR038087">
    <property type="entry name" value="RNAP_delta_N_dom_sf"/>
</dbReference>
<feature type="domain" description="HTH HARE-type" evidence="7">
    <location>
        <begin position="4"/>
        <end position="71"/>
    </location>
</feature>